<keyword evidence="3" id="KW-1185">Reference proteome</keyword>
<dbReference type="STRING" id="1114972.FD35_GL001809"/>
<dbReference type="eggNOG" id="COG1807">
    <property type="taxonomic scope" value="Bacteria"/>
</dbReference>
<keyword evidence="1" id="KW-0472">Membrane</keyword>
<feature type="transmembrane region" description="Helical" evidence="1">
    <location>
        <begin position="490"/>
        <end position="513"/>
    </location>
</feature>
<comment type="caution">
    <text evidence="2">The sequence shown here is derived from an EMBL/GenBank/DDBJ whole genome shotgun (WGS) entry which is preliminary data.</text>
</comment>
<feature type="transmembrane region" description="Helical" evidence="1">
    <location>
        <begin position="398"/>
        <end position="421"/>
    </location>
</feature>
<feature type="transmembrane region" description="Helical" evidence="1">
    <location>
        <begin position="173"/>
        <end position="189"/>
    </location>
</feature>
<feature type="transmembrane region" description="Helical" evidence="1">
    <location>
        <begin position="142"/>
        <end position="161"/>
    </location>
</feature>
<evidence type="ECO:0000256" key="1">
    <source>
        <dbReference type="SAM" id="Phobius"/>
    </source>
</evidence>
<feature type="transmembrane region" description="Helical" evidence="1">
    <location>
        <begin position="195"/>
        <end position="213"/>
    </location>
</feature>
<dbReference type="EMBL" id="AZFF01000030">
    <property type="protein sequence ID" value="KRL52912.1"/>
    <property type="molecule type" value="Genomic_DNA"/>
</dbReference>
<keyword evidence="1" id="KW-1133">Transmembrane helix</keyword>
<reference evidence="2 3" key="1">
    <citation type="journal article" date="2015" name="Genome Announc.">
        <title>Expanding the biotechnology potential of lactobacilli through comparative genomics of 213 strains and associated genera.</title>
        <authorList>
            <person name="Sun Z."/>
            <person name="Harris H.M."/>
            <person name="McCann A."/>
            <person name="Guo C."/>
            <person name="Argimon S."/>
            <person name="Zhang W."/>
            <person name="Yang X."/>
            <person name="Jeffery I.B."/>
            <person name="Cooney J.C."/>
            <person name="Kagawa T.F."/>
            <person name="Liu W."/>
            <person name="Song Y."/>
            <person name="Salvetti E."/>
            <person name="Wrobel A."/>
            <person name="Rasinkangas P."/>
            <person name="Parkhill J."/>
            <person name="Rea M.C."/>
            <person name="O'Sullivan O."/>
            <person name="Ritari J."/>
            <person name="Douillard F.P."/>
            <person name="Paul Ross R."/>
            <person name="Yang R."/>
            <person name="Briner A.E."/>
            <person name="Felis G.E."/>
            <person name="de Vos W.M."/>
            <person name="Barrangou R."/>
            <person name="Klaenhammer T.R."/>
            <person name="Caufield P.W."/>
            <person name="Cui Y."/>
            <person name="Zhang H."/>
            <person name="O'Toole P.W."/>
        </authorList>
    </citation>
    <scope>NUCLEOTIDE SEQUENCE [LARGE SCALE GENOMIC DNA]</scope>
    <source>
        <strain evidence="2 3">DSM 15814</strain>
    </source>
</reference>
<sequence>MYYVLAFFCSLLVIASLFFIPTQNVFELNVYWFSPFLLILLSFSMFIILKSLYSLLITHLNVIKYVNLFLFAMIFLVQGFVSKYLTVALTTDDLRIKSQAFSLAAGSKIWDSYFYQFPNNVNVTVVYSWLIRLFQSFHVQHVSLMIVLTLFLMTDLAIFVTYKSVKLVANKEISGTFFLIFIAGFFPIYTYALNFYTDPLVILFPALGFYWLLKQEKTDKIWSKSIYFVLAVFSLCVGYLIKPNVIIIILALIIAIFINFFQTRRSWILNLSQLGLVLLICTGFVLLSNQIKSVNQFHNNSQEQVPSSAFIYMALNPTTDGQISSEMYKFQNIKSVSKRDEKINVAIQKRLVKMNGGGILAHFWRKFVFTFSRGVVDGDGPNLQSVHHTKISRNLKQFAFWGTNLTQVLYVITLVGMFFFASNPKRLHESWTTLIAVLSILGVIAFHTVLWEAEARYAFLILLFILTLGSVGIVEVFAKMNANNNSLFNYHRSFFNTVICAVALVGFTTSWSLTNNKITNQNVVAQQSGIAYGLKQTFLLKGGQNATQNFTATNSFSMFKIPMQIFSNKKIKVFLVDKTQNSYVEMQQNIINGNVINNVNGHAGRYQIKILNSGKQTVRVDSLNFSPHYSLSSGGYLNNGHQIGFYLPFSSYSESEYTLIQPWILSIITILGLLIALIQINIDDICKKKKSNQCNENCSTE</sequence>
<protein>
    <recommendedName>
        <fullName evidence="4">Glycosyltransferase RgtA/B/C/D-like domain-containing protein</fullName>
    </recommendedName>
</protein>
<feature type="transmembrane region" description="Helical" evidence="1">
    <location>
        <begin position="225"/>
        <end position="240"/>
    </location>
</feature>
<evidence type="ECO:0008006" key="4">
    <source>
        <dbReference type="Google" id="ProtNLM"/>
    </source>
</evidence>
<feature type="transmembrane region" description="Helical" evidence="1">
    <location>
        <begin position="457"/>
        <end position="478"/>
    </location>
</feature>
<feature type="transmembrane region" description="Helical" evidence="1">
    <location>
        <begin position="65"/>
        <end position="85"/>
    </location>
</feature>
<feature type="transmembrane region" description="Helical" evidence="1">
    <location>
        <begin position="29"/>
        <end position="53"/>
    </location>
</feature>
<feature type="transmembrane region" description="Helical" evidence="1">
    <location>
        <begin position="663"/>
        <end position="682"/>
    </location>
</feature>
<dbReference type="AlphaFoldDB" id="A0A0R1R6D5"/>
<dbReference type="PATRIC" id="fig|1114972.6.peg.1844"/>
<accession>A0A0R1R6D5</accession>
<name>A0A0R1R6D5_9LACO</name>
<gene>
    <name evidence="2" type="ORF">FD35_GL001809</name>
</gene>
<organism evidence="2 3">
    <name type="scientific">Furfurilactobacillus rossiae DSM 15814</name>
    <dbReference type="NCBI Taxonomy" id="1114972"/>
    <lineage>
        <taxon>Bacteria</taxon>
        <taxon>Bacillati</taxon>
        <taxon>Bacillota</taxon>
        <taxon>Bacilli</taxon>
        <taxon>Lactobacillales</taxon>
        <taxon>Lactobacillaceae</taxon>
        <taxon>Furfurilactobacillus</taxon>
    </lineage>
</organism>
<dbReference type="Proteomes" id="UP000051999">
    <property type="component" value="Unassembled WGS sequence"/>
</dbReference>
<feature type="transmembrane region" description="Helical" evidence="1">
    <location>
        <begin position="268"/>
        <end position="287"/>
    </location>
</feature>
<proteinExistence type="predicted"/>
<evidence type="ECO:0000313" key="2">
    <source>
        <dbReference type="EMBL" id="KRL52912.1"/>
    </source>
</evidence>
<feature type="transmembrane region" description="Helical" evidence="1">
    <location>
        <begin position="433"/>
        <end position="451"/>
    </location>
</feature>
<keyword evidence="1" id="KW-0812">Transmembrane</keyword>
<evidence type="ECO:0000313" key="3">
    <source>
        <dbReference type="Proteomes" id="UP000051999"/>
    </source>
</evidence>